<keyword evidence="8" id="KW-1185">Reference proteome</keyword>
<evidence type="ECO:0000256" key="2">
    <source>
        <dbReference type="ARBA" id="ARBA00008105"/>
    </source>
</evidence>
<evidence type="ECO:0000256" key="3">
    <source>
        <dbReference type="ARBA" id="ARBA00022552"/>
    </source>
</evidence>
<feature type="region of interest" description="Disordered" evidence="6">
    <location>
        <begin position="1"/>
        <end position="46"/>
    </location>
</feature>
<dbReference type="GO" id="GO:0032040">
    <property type="term" value="C:small-subunit processome"/>
    <property type="evidence" value="ECO:0007669"/>
    <property type="project" value="UniProtKB-UniRule"/>
</dbReference>
<proteinExistence type="inferred from homology"/>
<evidence type="ECO:0000256" key="6">
    <source>
        <dbReference type="SAM" id="MobiDB-lite"/>
    </source>
</evidence>
<sequence length="222" mass="26663">MSSWKKAGKANQKTHRERHQPESRKHLGLLEKKKDYKKRADDYHEKGETLKVLRKRALDKNPDEFYFHMINSKVQNGEHHELEKEDVHTTEQVKLMQTQDVKYINMKRVVEKRRIERLQRLDTHPELINRKSNRPRMSDLANMKLPSLDEETLASHKKEKRKIYNEIAKRIDREKELTLIQQKMELKRHLQDPSLKVLKPKRLKPGSAVSAPIYQFQYSRKK</sequence>
<dbReference type="PIRSF" id="PIRSF015952">
    <property type="entry name" value="U3snoRNP11"/>
    <property type="match status" value="1"/>
</dbReference>
<evidence type="ECO:0000256" key="1">
    <source>
        <dbReference type="ARBA" id="ARBA00004604"/>
    </source>
</evidence>
<organism evidence="7 8">
    <name type="scientific">Operophtera brumata</name>
    <name type="common">Winter moth</name>
    <name type="synonym">Phalaena brumata</name>
    <dbReference type="NCBI Taxonomy" id="104452"/>
    <lineage>
        <taxon>Eukaryota</taxon>
        <taxon>Metazoa</taxon>
        <taxon>Ecdysozoa</taxon>
        <taxon>Arthropoda</taxon>
        <taxon>Hexapoda</taxon>
        <taxon>Insecta</taxon>
        <taxon>Pterygota</taxon>
        <taxon>Neoptera</taxon>
        <taxon>Endopterygota</taxon>
        <taxon>Lepidoptera</taxon>
        <taxon>Glossata</taxon>
        <taxon>Ditrysia</taxon>
        <taxon>Geometroidea</taxon>
        <taxon>Geometridae</taxon>
        <taxon>Larentiinae</taxon>
        <taxon>Operophtera</taxon>
    </lineage>
</organism>
<dbReference type="AlphaFoldDB" id="A0A0L7KN25"/>
<evidence type="ECO:0000313" key="7">
    <source>
        <dbReference type="EMBL" id="KOB64486.1"/>
    </source>
</evidence>
<comment type="similarity">
    <text evidence="2 5">Belongs to the UTP11 family.</text>
</comment>
<keyword evidence="3 5" id="KW-0698">rRNA processing</keyword>
<dbReference type="Pfam" id="PF03998">
    <property type="entry name" value="Utp11"/>
    <property type="match status" value="1"/>
</dbReference>
<reference evidence="7 8" key="1">
    <citation type="journal article" date="2015" name="Genome Biol. Evol.">
        <title>The genome of winter moth (Operophtera brumata) provides a genomic perspective on sexual dimorphism and phenology.</title>
        <authorList>
            <person name="Derks M.F."/>
            <person name="Smit S."/>
            <person name="Salis L."/>
            <person name="Schijlen E."/>
            <person name="Bossers A."/>
            <person name="Mateman C."/>
            <person name="Pijl A.S."/>
            <person name="de Ridder D."/>
            <person name="Groenen M.A."/>
            <person name="Visser M.E."/>
            <person name="Megens H.J."/>
        </authorList>
    </citation>
    <scope>NUCLEOTIDE SEQUENCE [LARGE SCALE GENOMIC DNA]</scope>
    <source>
        <strain evidence="7">WM2013NL</strain>
        <tissue evidence="7">Head and thorax</tissue>
    </source>
</reference>
<evidence type="ECO:0000313" key="8">
    <source>
        <dbReference type="Proteomes" id="UP000037510"/>
    </source>
</evidence>
<keyword evidence="7" id="KW-0687">Ribonucleoprotein</keyword>
<keyword evidence="4 5" id="KW-0539">Nucleus</keyword>
<dbReference type="InterPro" id="IPR007144">
    <property type="entry name" value="SSU_processome_Utp11"/>
</dbReference>
<gene>
    <name evidence="7" type="ORF">OBRU01_23179</name>
</gene>
<feature type="compositionally biased region" description="Basic residues" evidence="6">
    <location>
        <begin position="1"/>
        <end position="18"/>
    </location>
</feature>
<dbReference type="GO" id="GO:0006364">
    <property type="term" value="P:rRNA processing"/>
    <property type="evidence" value="ECO:0007669"/>
    <property type="project" value="UniProtKB-UniRule"/>
</dbReference>
<dbReference type="STRING" id="104452.A0A0L7KN25"/>
<dbReference type="Proteomes" id="UP000037510">
    <property type="component" value="Unassembled WGS sequence"/>
</dbReference>
<protein>
    <recommendedName>
        <fullName evidence="5">U3 small nucleolar RNA-associated protein 11</fullName>
        <shortName evidence="5">U3 snoRNA-associated protein 11</shortName>
    </recommendedName>
</protein>
<dbReference type="EMBL" id="JTDY01008612">
    <property type="protein sequence ID" value="KOB64486.1"/>
    <property type="molecule type" value="Genomic_DNA"/>
</dbReference>
<comment type="caution">
    <text evidence="7">The sequence shown here is derived from an EMBL/GenBank/DDBJ whole genome shotgun (WGS) entry which is preliminary data.</text>
</comment>
<comment type="function">
    <text evidence="5">Involved in nucleolar processing of pre-18S ribosomal RNA.</text>
</comment>
<dbReference type="PANTHER" id="PTHR12838:SF0">
    <property type="entry name" value="U3 SMALL NUCLEOLAR RNA-ASSOCIATED PROTEIN 11-RELATED"/>
    <property type="match status" value="1"/>
</dbReference>
<comment type="subcellular location">
    <subcellularLocation>
        <location evidence="1 5">Nucleus</location>
        <location evidence="1 5">Nucleolus</location>
    </subcellularLocation>
</comment>
<feature type="compositionally biased region" description="Basic and acidic residues" evidence="6">
    <location>
        <begin position="19"/>
        <end position="46"/>
    </location>
</feature>
<name>A0A0L7KN25_OPEBR</name>
<evidence type="ECO:0000256" key="4">
    <source>
        <dbReference type="ARBA" id="ARBA00023242"/>
    </source>
</evidence>
<accession>A0A0L7KN25</accession>
<dbReference type="PANTHER" id="PTHR12838">
    <property type="entry name" value="U3 SMALL NUCLEOLAR RNA-ASSOCIATED PROTEIN 11"/>
    <property type="match status" value="1"/>
</dbReference>
<evidence type="ECO:0000256" key="5">
    <source>
        <dbReference type="PIRNR" id="PIRNR015952"/>
    </source>
</evidence>
<comment type="subunit">
    <text evidence="5">Component of the ribosomal small subunit (SSU) processome.</text>
</comment>